<keyword evidence="3" id="KW-1185">Reference proteome</keyword>
<organism evidence="2 3">
    <name type="scientific">Pisolithus tinctorius Marx 270</name>
    <dbReference type="NCBI Taxonomy" id="870435"/>
    <lineage>
        <taxon>Eukaryota</taxon>
        <taxon>Fungi</taxon>
        <taxon>Dikarya</taxon>
        <taxon>Basidiomycota</taxon>
        <taxon>Agaricomycotina</taxon>
        <taxon>Agaricomycetes</taxon>
        <taxon>Agaricomycetidae</taxon>
        <taxon>Boletales</taxon>
        <taxon>Sclerodermatineae</taxon>
        <taxon>Pisolithaceae</taxon>
        <taxon>Pisolithus</taxon>
    </lineage>
</organism>
<reference evidence="3" key="2">
    <citation type="submission" date="2015-01" db="EMBL/GenBank/DDBJ databases">
        <title>Evolutionary Origins and Diversification of the Mycorrhizal Mutualists.</title>
        <authorList>
            <consortium name="DOE Joint Genome Institute"/>
            <consortium name="Mycorrhizal Genomics Consortium"/>
            <person name="Kohler A."/>
            <person name="Kuo A."/>
            <person name="Nagy L.G."/>
            <person name="Floudas D."/>
            <person name="Copeland A."/>
            <person name="Barry K.W."/>
            <person name="Cichocki N."/>
            <person name="Veneault-Fourrey C."/>
            <person name="LaButti K."/>
            <person name="Lindquist E.A."/>
            <person name="Lipzen A."/>
            <person name="Lundell T."/>
            <person name="Morin E."/>
            <person name="Murat C."/>
            <person name="Riley R."/>
            <person name="Ohm R."/>
            <person name="Sun H."/>
            <person name="Tunlid A."/>
            <person name="Henrissat B."/>
            <person name="Grigoriev I.V."/>
            <person name="Hibbett D.S."/>
            <person name="Martin F."/>
        </authorList>
    </citation>
    <scope>NUCLEOTIDE SEQUENCE [LARGE SCALE GENOMIC DNA]</scope>
    <source>
        <strain evidence="3">Marx 270</strain>
    </source>
</reference>
<protein>
    <submittedName>
        <fullName evidence="2">Uncharacterized protein</fullName>
    </submittedName>
</protein>
<sequence>MGPSRKLNQDEQLKALLREKDEQVRLIVHYNRPLIFFRKIVALERQLEACSARASATHIRLLKTVDVLDSLRAQHASEISALEQEKIKLTHNVDRWRTVSKALEVEKDEMKDVVEDLIEKIQISNEWTSWPCSRLHISKPAELPYMLASELESTAKNANEDLLAYASAIIARLRSELEFERREHRNTVEEANHRIEELEAQVAVRETELETRIRLPSQRVFEDALARGMLSCSGE</sequence>
<dbReference type="InParanoid" id="A0A0C3JJM1"/>
<name>A0A0C3JJM1_PISTI</name>
<proteinExistence type="predicted"/>
<dbReference type="Proteomes" id="UP000054217">
    <property type="component" value="Unassembled WGS sequence"/>
</dbReference>
<accession>A0A0C3JJM1</accession>
<reference evidence="2 3" key="1">
    <citation type="submission" date="2014-04" db="EMBL/GenBank/DDBJ databases">
        <authorList>
            <consortium name="DOE Joint Genome Institute"/>
            <person name="Kuo A."/>
            <person name="Kohler A."/>
            <person name="Costa M.D."/>
            <person name="Nagy L.G."/>
            <person name="Floudas D."/>
            <person name="Copeland A."/>
            <person name="Barry K.W."/>
            <person name="Cichocki N."/>
            <person name="Veneault-Fourrey C."/>
            <person name="LaButti K."/>
            <person name="Lindquist E.A."/>
            <person name="Lipzen A."/>
            <person name="Lundell T."/>
            <person name="Morin E."/>
            <person name="Murat C."/>
            <person name="Sun H."/>
            <person name="Tunlid A."/>
            <person name="Henrissat B."/>
            <person name="Grigoriev I.V."/>
            <person name="Hibbett D.S."/>
            <person name="Martin F."/>
            <person name="Nordberg H.P."/>
            <person name="Cantor M.N."/>
            <person name="Hua S.X."/>
        </authorList>
    </citation>
    <scope>NUCLEOTIDE SEQUENCE [LARGE SCALE GENOMIC DNA]</scope>
    <source>
        <strain evidence="2 3">Marx 270</strain>
    </source>
</reference>
<gene>
    <name evidence="2" type="ORF">M404DRAFT_310533</name>
</gene>
<feature type="coiled-coil region" evidence="1">
    <location>
        <begin position="170"/>
        <end position="208"/>
    </location>
</feature>
<dbReference type="EMBL" id="KN831955">
    <property type="protein sequence ID" value="KIO09303.1"/>
    <property type="molecule type" value="Genomic_DNA"/>
</dbReference>
<evidence type="ECO:0000313" key="3">
    <source>
        <dbReference type="Proteomes" id="UP000054217"/>
    </source>
</evidence>
<feature type="coiled-coil region" evidence="1">
    <location>
        <begin position="72"/>
        <end position="120"/>
    </location>
</feature>
<evidence type="ECO:0000256" key="1">
    <source>
        <dbReference type="SAM" id="Coils"/>
    </source>
</evidence>
<dbReference type="HOGENOM" id="CLU_1180622_0_0_1"/>
<evidence type="ECO:0000313" key="2">
    <source>
        <dbReference type="EMBL" id="KIO09303.1"/>
    </source>
</evidence>
<keyword evidence="1" id="KW-0175">Coiled coil</keyword>
<dbReference type="OrthoDB" id="2800708at2759"/>
<dbReference type="AlphaFoldDB" id="A0A0C3JJM1"/>